<evidence type="ECO:0000313" key="3">
    <source>
        <dbReference type="EMBL" id="SQJ13144.1"/>
    </source>
</evidence>
<dbReference type="EMBL" id="LS483487">
    <property type="protein sequence ID" value="SQJ13144.1"/>
    <property type="molecule type" value="Genomic_DNA"/>
</dbReference>
<dbReference type="RefSeq" id="WP_231940485.1">
    <property type="nucleotide sequence ID" value="NZ_CABKNW010000005.1"/>
</dbReference>
<evidence type="ECO:0000313" key="4">
    <source>
        <dbReference type="Proteomes" id="UP000249008"/>
    </source>
</evidence>
<keyword evidence="1" id="KW-1133">Transmembrane helix</keyword>
<keyword evidence="1" id="KW-0472">Membrane</keyword>
<dbReference type="InterPro" id="IPR012334">
    <property type="entry name" value="Pectin_lyas_fold"/>
</dbReference>
<sequence>MEKLRNNFFKKLIIYSYIFLSIFTQPLLAAGVVKDQSRNQQVNVEKAPNGVPVVNINAPNKNGVSHNHFKEYNVGKEGILLNNSSKEFNKTQIGGIIQGNSNLNGREANVILTEVTGVNRSRIEGYTEIVGKSAEYILANPNGIYLNRAGFINTPRVILTTGKSITDELGNLKGFSIDDGTVVIGSQGIDGKNVRMVDIISRTAELNGAVYGGEEVNVVLGRNDYDHQTKKVTPKADKAGDKPKVALDAKALGSLYAGRIYLQSTEKGVGVNSQGEMLAGAGDFEVDVNGRLVLNDAQAKNDIKIKAENVEIQKRAITENNINIDTKDIVNTGTVAANKNINVKSSNIENKGNISRQCKDFF</sequence>
<dbReference type="Proteomes" id="UP000249008">
    <property type="component" value="Chromosome 1"/>
</dbReference>
<protein>
    <submittedName>
        <fullName evidence="3">Filamentous hemagglutinin</fullName>
    </submittedName>
</protein>
<dbReference type="InterPro" id="IPR011050">
    <property type="entry name" value="Pectin_lyase_fold/virulence"/>
</dbReference>
<feature type="transmembrane region" description="Helical" evidence="1">
    <location>
        <begin position="12"/>
        <end position="33"/>
    </location>
</feature>
<dbReference type="Pfam" id="PF05860">
    <property type="entry name" value="TPS"/>
    <property type="match status" value="1"/>
</dbReference>
<name>A0AAX2JFA2_9FUSO</name>
<dbReference type="NCBIfam" id="TIGR01901">
    <property type="entry name" value="adhes_NPXG"/>
    <property type="match status" value="1"/>
</dbReference>
<dbReference type="SMART" id="SM00912">
    <property type="entry name" value="Haemagg_act"/>
    <property type="match status" value="1"/>
</dbReference>
<feature type="domain" description="Filamentous haemagglutinin FhaB/tRNA nuclease CdiA-like TPS" evidence="2">
    <location>
        <begin position="48"/>
        <end position="169"/>
    </location>
</feature>
<dbReference type="AlphaFoldDB" id="A0AAX2JFA2"/>
<accession>A0AAX2JFA2</accession>
<dbReference type="Gene3D" id="2.160.20.10">
    <property type="entry name" value="Single-stranded right-handed beta-helix, Pectin lyase-like"/>
    <property type="match status" value="1"/>
</dbReference>
<organism evidence="3 4">
    <name type="scientific">Fusobacterium ulcerans</name>
    <dbReference type="NCBI Taxonomy" id="861"/>
    <lineage>
        <taxon>Bacteria</taxon>
        <taxon>Fusobacteriati</taxon>
        <taxon>Fusobacteriota</taxon>
        <taxon>Fusobacteriia</taxon>
        <taxon>Fusobacteriales</taxon>
        <taxon>Fusobacteriaceae</taxon>
        <taxon>Fusobacterium</taxon>
    </lineage>
</organism>
<proteinExistence type="predicted"/>
<evidence type="ECO:0000256" key="1">
    <source>
        <dbReference type="SAM" id="Phobius"/>
    </source>
</evidence>
<dbReference type="SUPFAM" id="SSF51126">
    <property type="entry name" value="Pectin lyase-like"/>
    <property type="match status" value="1"/>
</dbReference>
<dbReference type="GeneID" id="78456457"/>
<evidence type="ECO:0000259" key="2">
    <source>
        <dbReference type="SMART" id="SM00912"/>
    </source>
</evidence>
<dbReference type="InterPro" id="IPR008638">
    <property type="entry name" value="FhaB/CdiA-like_TPS"/>
</dbReference>
<keyword evidence="1" id="KW-0812">Transmembrane</keyword>
<gene>
    <name evidence="3" type="primary">fhaB_2</name>
    <name evidence="3" type="ORF">NCTC12112_02819</name>
</gene>
<reference evidence="3 4" key="1">
    <citation type="submission" date="2018-06" db="EMBL/GenBank/DDBJ databases">
        <authorList>
            <consortium name="Pathogen Informatics"/>
            <person name="Doyle S."/>
        </authorList>
    </citation>
    <scope>NUCLEOTIDE SEQUENCE [LARGE SCALE GENOMIC DNA]</scope>
    <source>
        <strain evidence="3 4">NCTC12112</strain>
    </source>
</reference>